<keyword evidence="10" id="KW-1185">Reference proteome</keyword>
<gene>
    <name evidence="9" type="ORF">FDY95_23185</name>
</gene>
<proteinExistence type="predicted"/>
<dbReference type="RefSeq" id="WP_138081603.1">
    <property type="nucleotide sequence ID" value="NZ_VAJM01000016.1"/>
</dbReference>
<evidence type="ECO:0000256" key="4">
    <source>
        <dbReference type="ARBA" id="ARBA00022840"/>
    </source>
</evidence>
<dbReference type="Pfam" id="PF02661">
    <property type="entry name" value="Fic"/>
    <property type="match status" value="1"/>
</dbReference>
<dbReference type="InterPro" id="IPR036597">
    <property type="entry name" value="Fido-like_dom_sf"/>
</dbReference>
<evidence type="ECO:0000256" key="1">
    <source>
        <dbReference type="ARBA" id="ARBA00022679"/>
    </source>
</evidence>
<evidence type="ECO:0000256" key="5">
    <source>
        <dbReference type="ARBA" id="ARBA00034531"/>
    </source>
</evidence>
<comment type="catalytic activity">
    <reaction evidence="7">
        <text>L-tyrosyl-[protein] + ATP = O-(5'-adenylyl)-L-tyrosyl-[protein] + diphosphate</text>
        <dbReference type="Rhea" id="RHEA:54288"/>
        <dbReference type="Rhea" id="RHEA-COMP:10136"/>
        <dbReference type="Rhea" id="RHEA-COMP:13846"/>
        <dbReference type="ChEBI" id="CHEBI:30616"/>
        <dbReference type="ChEBI" id="CHEBI:33019"/>
        <dbReference type="ChEBI" id="CHEBI:46858"/>
        <dbReference type="ChEBI" id="CHEBI:83624"/>
        <dbReference type="EC" id="2.7.7.108"/>
    </reaction>
</comment>
<protein>
    <recommendedName>
        <fullName evidence="5">protein adenylyltransferase</fullName>
        <ecNumber evidence="5">2.7.7.108</ecNumber>
    </recommendedName>
</protein>
<evidence type="ECO:0000256" key="3">
    <source>
        <dbReference type="ARBA" id="ARBA00022741"/>
    </source>
</evidence>
<accession>A0A5R8WJ12</accession>
<name>A0A5R8WJ12_9BACT</name>
<comment type="caution">
    <text evidence="9">The sequence shown here is derived from an EMBL/GenBank/DDBJ whole genome shotgun (WGS) entry which is preliminary data.</text>
</comment>
<sequence length="430" mass="48365">MTYFEEQRYGPVVPENKLKETAATDLQNFEARAGGFRRWEVEVGQVSIPGQFDAAHFKALHAHVMKDVYQWAGETRTDQNIERARVHEHNPKVYEDRIHYAPAEQVDKRLDEISEQLKRDNGLRGLGKEEFVAGAARYFDQINHVQPFRAGNEQTIMTAVALIGQEAGYKIDFDKVRGEELRKAGDQELARTSGEQQPALQGLRNVFSRITEPAEGREAELRRSPELASVAAPTLLEHQRGAERDFQQHGRRLGEEFAFQQVLGGHGREQALAVSKAQFEVERGRNLDENLPVLRSMADSLEKSGKVDMGELRDFRASMDRLQELEKPVKQEQAKEDFARYTPIVAGQLRDVNQHEDAATLERLQGIVQREGKLTGKDVDAFDQAIGKGNLLVADRTALDKLGKAGDVVAVQAGKSDRGNERSAGWDMER</sequence>
<dbReference type="InterPro" id="IPR003812">
    <property type="entry name" value="Fido"/>
</dbReference>
<dbReference type="PROSITE" id="PS51459">
    <property type="entry name" value="FIDO"/>
    <property type="match status" value="1"/>
</dbReference>
<comment type="catalytic activity">
    <reaction evidence="6">
        <text>L-threonyl-[protein] + ATP = 3-O-(5'-adenylyl)-L-threonyl-[protein] + diphosphate</text>
        <dbReference type="Rhea" id="RHEA:54292"/>
        <dbReference type="Rhea" id="RHEA-COMP:11060"/>
        <dbReference type="Rhea" id="RHEA-COMP:13847"/>
        <dbReference type="ChEBI" id="CHEBI:30013"/>
        <dbReference type="ChEBI" id="CHEBI:30616"/>
        <dbReference type="ChEBI" id="CHEBI:33019"/>
        <dbReference type="ChEBI" id="CHEBI:138113"/>
        <dbReference type="EC" id="2.7.7.108"/>
    </reaction>
</comment>
<evidence type="ECO:0000313" key="10">
    <source>
        <dbReference type="Proteomes" id="UP000305517"/>
    </source>
</evidence>
<dbReference type="EMBL" id="VAJM01000016">
    <property type="protein sequence ID" value="TLM88740.1"/>
    <property type="molecule type" value="Genomic_DNA"/>
</dbReference>
<dbReference type="PANTHER" id="PTHR39560:SF1">
    <property type="entry name" value="PROTEIN ADENYLYLTRANSFERASE FIC-RELATED"/>
    <property type="match status" value="1"/>
</dbReference>
<keyword evidence="2" id="KW-0548">Nucleotidyltransferase</keyword>
<keyword evidence="4" id="KW-0067">ATP-binding</keyword>
<evidence type="ECO:0000256" key="7">
    <source>
        <dbReference type="ARBA" id="ARBA00048696"/>
    </source>
</evidence>
<keyword evidence="3" id="KW-0547">Nucleotide-binding</keyword>
<dbReference type="EC" id="2.7.7.108" evidence="5"/>
<evidence type="ECO:0000313" key="9">
    <source>
        <dbReference type="EMBL" id="TLM88740.1"/>
    </source>
</evidence>
<dbReference type="Proteomes" id="UP000305517">
    <property type="component" value="Unassembled WGS sequence"/>
</dbReference>
<dbReference type="AlphaFoldDB" id="A0A5R8WJ12"/>
<dbReference type="Gene3D" id="1.10.3290.10">
    <property type="entry name" value="Fido-like domain"/>
    <property type="match status" value="1"/>
</dbReference>
<evidence type="ECO:0000259" key="8">
    <source>
        <dbReference type="PROSITE" id="PS51459"/>
    </source>
</evidence>
<dbReference type="OrthoDB" id="9813719at2"/>
<keyword evidence="1" id="KW-0808">Transferase</keyword>
<evidence type="ECO:0000256" key="2">
    <source>
        <dbReference type="ARBA" id="ARBA00022695"/>
    </source>
</evidence>
<dbReference type="GO" id="GO:0070733">
    <property type="term" value="F:AMPylase activity"/>
    <property type="evidence" value="ECO:0007669"/>
    <property type="project" value="UniProtKB-EC"/>
</dbReference>
<evidence type="ECO:0000256" key="6">
    <source>
        <dbReference type="ARBA" id="ARBA00047939"/>
    </source>
</evidence>
<dbReference type="GO" id="GO:0005524">
    <property type="term" value="F:ATP binding"/>
    <property type="evidence" value="ECO:0007669"/>
    <property type="project" value="UniProtKB-KW"/>
</dbReference>
<reference evidence="9 10" key="1">
    <citation type="submission" date="2019-05" db="EMBL/GenBank/DDBJ databases">
        <title>Hymenobacter edaphi sp. nov., isolated from abandoned arsenic-contaminated farmland soil.</title>
        <authorList>
            <person name="Nie L."/>
        </authorList>
    </citation>
    <scope>NUCLEOTIDE SEQUENCE [LARGE SCALE GENOMIC DNA]</scope>
    <source>
        <strain evidence="9 10">1-3-3-8</strain>
    </source>
</reference>
<feature type="domain" description="Fido" evidence="8">
    <location>
        <begin position="52"/>
        <end position="209"/>
    </location>
</feature>
<organism evidence="9 10">
    <name type="scientific">Hymenobacter jeollabukensis</name>
    <dbReference type="NCBI Taxonomy" id="2025313"/>
    <lineage>
        <taxon>Bacteria</taxon>
        <taxon>Pseudomonadati</taxon>
        <taxon>Bacteroidota</taxon>
        <taxon>Cytophagia</taxon>
        <taxon>Cytophagales</taxon>
        <taxon>Hymenobacteraceae</taxon>
        <taxon>Hymenobacter</taxon>
    </lineage>
</organism>
<dbReference type="GO" id="GO:0051302">
    <property type="term" value="P:regulation of cell division"/>
    <property type="evidence" value="ECO:0007669"/>
    <property type="project" value="TreeGrafter"/>
</dbReference>
<dbReference type="PANTHER" id="PTHR39560">
    <property type="entry name" value="PROTEIN ADENYLYLTRANSFERASE FIC-RELATED"/>
    <property type="match status" value="1"/>
</dbReference>
<dbReference type="SUPFAM" id="SSF140931">
    <property type="entry name" value="Fic-like"/>
    <property type="match status" value="1"/>
</dbReference>